<keyword evidence="8" id="KW-1185">Reference proteome</keyword>
<organism evidence="7 8">
    <name type="scientific">Actinophytocola oryzae</name>
    <dbReference type="NCBI Taxonomy" id="502181"/>
    <lineage>
        <taxon>Bacteria</taxon>
        <taxon>Bacillati</taxon>
        <taxon>Actinomycetota</taxon>
        <taxon>Actinomycetes</taxon>
        <taxon>Pseudonocardiales</taxon>
        <taxon>Pseudonocardiaceae</taxon>
    </lineage>
</organism>
<dbReference type="SUPFAM" id="SSF53686">
    <property type="entry name" value="Tryptophan synthase beta subunit-like PLP-dependent enzymes"/>
    <property type="match status" value="1"/>
</dbReference>
<evidence type="ECO:0000259" key="6">
    <source>
        <dbReference type="Pfam" id="PF00291"/>
    </source>
</evidence>
<evidence type="ECO:0000256" key="5">
    <source>
        <dbReference type="PIRSR" id="PIRSR006278-2"/>
    </source>
</evidence>
<dbReference type="Pfam" id="PF00291">
    <property type="entry name" value="PALP"/>
    <property type="match status" value="1"/>
</dbReference>
<dbReference type="Gene3D" id="3.40.50.1100">
    <property type="match status" value="2"/>
</dbReference>
<dbReference type="AlphaFoldDB" id="A0A4R7VXY2"/>
<evidence type="ECO:0000313" key="7">
    <source>
        <dbReference type="EMBL" id="TDV54852.1"/>
    </source>
</evidence>
<name>A0A4R7VXY2_9PSEU</name>
<evidence type="ECO:0000256" key="4">
    <source>
        <dbReference type="PIRSR" id="PIRSR006278-1"/>
    </source>
</evidence>
<dbReference type="RefSeq" id="WP_133901991.1">
    <property type="nucleotide sequence ID" value="NZ_SOCP01000003.1"/>
</dbReference>
<gene>
    <name evidence="7" type="ORF">CLV71_10392</name>
</gene>
<dbReference type="InterPro" id="IPR001926">
    <property type="entry name" value="TrpB-like_PALP"/>
</dbReference>
<proteinExistence type="inferred from homology"/>
<sequence>MTSPLVELHDDRLEPHGVRLYLKRDDLLHRDVPGNKWRKLRHNLAAATEQGHTRLLTFGGAYSNHLRAVAAAGRTFGLTTVGVVRGEEHLPLNDSLAFATARGMHLTYLDRATYRRKTEPAVLAALVDEFGPCFVIPEGGANAHGVRGCAELPGELDVDFDVVCVACGTGTTLAGVAAGLRDGGRALGFAVLRGGFLDEDVRLLQERTFGVARTNWSVDHDFHFGGYARRTPELDEFVADFTARHAVVLDRVYEAKMMYGLLSRVRAGAFAEGTRIVAVLG</sequence>
<dbReference type="InterPro" id="IPR027278">
    <property type="entry name" value="ACCD_DCysDesulf"/>
</dbReference>
<evidence type="ECO:0000256" key="2">
    <source>
        <dbReference type="ARBA" id="ARBA00008639"/>
    </source>
</evidence>
<dbReference type="InterPro" id="IPR036052">
    <property type="entry name" value="TrpB-like_PALP_sf"/>
</dbReference>
<feature type="modified residue" description="N6-(pyridoxal phosphate)lysine" evidence="5">
    <location>
        <position position="36"/>
    </location>
</feature>
<evidence type="ECO:0000256" key="3">
    <source>
        <dbReference type="ARBA" id="ARBA00022898"/>
    </source>
</evidence>
<feature type="active site" description="Nucleophile" evidence="4">
    <location>
        <position position="63"/>
    </location>
</feature>
<accession>A0A4R7VXY2</accession>
<evidence type="ECO:0000313" key="8">
    <source>
        <dbReference type="Proteomes" id="UP000294927"/>
    </source>
</evidence>
<dbReference type="Proteomes" id="UP000294927">
    <property type="component" value="Unassembled WGS sequence"/>
</dbReference>
<comment type="similarity">
    <text evidence="2">Belongs to the ACC deaminase/D-cysteine desulfhydrase family.</text>
</comment>
<dbReference type="PIRSF" id="PIRSF006278">
    <property type="entry name" value="ACCD_DCysDesulf"/>
    <property type="match status" value="1"/>
</dbReference>
<reference evidence="7 8" key="1">
    <citation type="submission" date="2019-03" db="EMBL/GenBank/DDBJ databases">
        <title>Genomic Encyclopedia of Archaeal and Bacterial Type Strains, Phase II (KMG-II): from individual species to whole genera.</title>
        <authorList>
            <person name="Goeker M."/>
        </authorList>
    </citation>
    <scope>NUCLEOTIDE SEQUENCE [LARGE SCALE GENOMIC DNA]</scope>
    <source>
        <strain evidence="7 8">DSM 45499</strain>
    </source>
</reference>
<dbReference type="PANTHER" id="PTHR43780">
    <property type="entry name" value="1-AMINOCYCLOPROPANE-1-CARBOXYLATE DEAMINASE-RELATED"/>
    <property type="match status" value="1"/>
</dbReference>
<protein>
    <submittedName>
        <fullName evidence="7">1-aminocyclopropane-1-carboxylate deaminase</fullName>
    </submittedName>
</protein>
<dbReference type="EMBL" id="SOCP01000003">
    <property type="protein sequence ID" value="TDV54852.1"/>
    <property type="molecule type" value="Genomic_DNA"/>
</dbReference>
<comment type="caution">
    <text evidence="7">The sequence shown here is derived from an EMBL/GenBank/DDBJ whole genome shotgun (WGS) entry which is preliminary data.</text>
</comment>
<dbReference type="PANTHER" id="PTHR43780:SF2">
    <property type="entry name" value="1-AMINOCYCLOPROPANE-1-CARBOXYLATE DEAMINASE-RELATED"/>
    <property type="match status" value="1"/>
</dbReference>
<feature type="domain" description="Tryptophan synthase beta chain-like PALP" evidence="6">
    <location>
        <begin position="4"/>
        <end position="280"/>
    </location>
</feature>
<comment type="cofactor">
    <cofactor evidence="1">
        <name>pyridoxal 5'-phosphate</name>
        <dbReference type="ChEBI" id="CHEBI:597326"/>
    </cofactor>
</comment>
<dbReference type="GO" id="GO:1901605">
    <property type="term" value="P:alpha-amino acid metabolic process"/>
    <property type="evidence" value="ECO:0007669"/>
    <property type="project" value="UniProtKB-ARBA"/>
</dbReference>
<dbReference type="OrthoDB" id="9801249at2"/>
<evidence type="ECO:0000256" key="1">
    <source>
        <dbReference type="ARBA" id="ARBA00001933"/>
    </source>
</evidence>
<dbReference type="GO" id="GO:0019148">
    <property type="term" value="F:D-cysteine desulfhydrase activity"/>
    <property type="evidence" value="ECO:0007669"/>
    <property type="project" value="TreeGrafter"/>
</dbReference>
<keyword evidence="3 5" id="KW-0663">Pyridoxal phosphate</keyword>